<dbReference type="InterPro" id="IPR039663">
    <property type="entry name" value="AIP/AIPL1/TTC9"/>
</dbReference>
<dbReference type="SUPFAM" id="SSF54534">
    <property type="entry name" value="FKBP-like"/>
    <property type="match status" value="1"/>
</dbReference>
<dbReference type="Proteomes" id="UP000887566">
    <property type="component" value="Unplaced"/>
</dbReference>
<dbReference type="Pfam" id="PF14559">
    <property type="entry name" value="TPR_19"/>
    <property type="match status" value="1"/>
</dbReference>
<dbReference type="InterPro" id="IPR019734">
    <property type="entry name" value="TPR_rpt"/>
</dbReference>
<accession>A0A914W7C4</accession>
<dbReference type="InterPro" id="IPR011990">
    <property type="entry name" value="TPR-like_helical_dom_sf"/>
</dbReference>
<keyword evidence="7" id="KW-1185">Reference proteome</keyword>
<evidence type="ECO:0000259" key="6">
    <source>
        <dbReference type="Pfam" id="PF23322"/>
    </source>
</evidence>
<keyword evidence="2" id="KW-0963">Cytoplasm</keyword>
<proteinExistence type="predicted"/>
<comment type="subcellular location">
    <subcellularLocation>
        <location evidence="1">Cytoplasm</location>
    </subcellularLocation>
</comment>
<evidence type="ECO:0000256" key="4">
    <source>
        <dbReference type="ARBA" id="ARBA00022803"/>
    </source>
</evidence>
<evidence type="ECO:0000256" key="5">
    <source>
        <dbReference type="PROSITE-ProRule" id="PRU00339"/>
    </source>
</evidence>
<dbReference type="Gene3D" id="3.10.50.40">
    <property type="match status" value="1"/>
</dbReference>
<dbReference type="AlphaFoldDB" id="A0A914W7C4"/>
<dbReference type="PROSITE" id="PS50005">
    <property type="entry name" value="TPR"/>
    <property type="match status" value="1"/>
</dbReference>
<evidence type="ECO:0000313" key="7">
    <source>
        <dbReference type="Proteomes" id="UP000887566"/>
    </source>
</evidence>
<evidence type="ECO:0000256" key="2">
    <source>
        <dbReference type="ARBA" id="ARBA00022490"/>
    </source>
</evidence>
<dbReference type="FunFam" id="1.25.40.10:FF:000052">
    <property type="entry name" value="Aryl-hydrocarbon-interacting protein-like 1"/>
    <property type="match status" value="1"/>
</dbReference>
<reference evidence="8" key="1">
    <citation type="submission" date="2022-11" db="UniProtKB">
        <authorList>
            <consortium name="WormBaseParasite"/>
        </authorList>
    </citation>
    <scope>IDENTIFICATION</scope>
</reference>
<dbReference type="GO" id="GO:0003755">
    <property type="term" value="F:peptidyl-prolyl cis-trans isomerase activity"/>
    <property type="evidence" value="ECO:0007669"/>
    <property type="project" value="InterPro"/>
</dbReference>
<evidence type="ECO:0000256" key="1">
    <source>
        <dbReference type="ARBA" id="ARBA00004496"/>
    </source>
</evidence>
<keyword evidence="4 5" id="KW-0802">TPR repeat</keyword>
<protein>
    <recommendedName>
        <fullName evidence="6">AIP/AIPL N-terminal FKBP-type PPIase domain-containing protein</fullName>
    </recommendedName>
</protein>
<dbReference type="GO" id="GO:0005737">
    <property type="term" value="C:cytoplasm"/>
    <property type="evidence" value="ECO:0007669"/>
    <property type="project" value="UniProtKB-SubCell"/>
</dbReference>
<dbReference type="PANTHER" id="PTHR11242">
    <property type="entry name" value="ARYL HYDROCARBON RECEPTOR INTERACTING PROTEIN RELATED"/>
    <property type="match status" value="1"/>
</dbReference>
<organism evidence="7 8">
    <name type="scientific">Plectus sambesii</name>
    <dbReference type="NCBI Taxonomy" id="2011161"/>
    <lineage>
        <taxon>Eukaryota</taxon>
        <taxon>Metazoa</taxon>
        <taxon>Ecdysozoa</taxon>
        <taxon>Nematoda</taxon>
        <taxon>Chromadorea</taxon>
        <taxon>Plectida</taxon>
        <taxon>Plectina</taxon>
        <taxon>Plectoidea</taxon>
        <taxon>Plectidae</taxon>
        <taxon>Plectus</taxon>
    </lineage>
</organism>
<dbReference type="Gene3D" id="1.25.40.10">
    <property type="entry name" value="Tetratricopeptide repeat domain"/>
    <property type="match status" value="1"/>
</dbReference>
<evidence type="ECO:0000313" key="8">
    <source>
        <dbReference type="WBParaSite" id="PSAMB.scaffold317size57069.g4558.t1"/>
    </source>
</evidence>
<feature type="repeat" description="TPR" evidence="5">
    <location>
        <begin position="245"/>
        <end position="278"/>
    </location>
</feature>
<sequence>MEGMKAFKRTLHAGRGKPIDFGKGTKAFFHYEAKVPRDGIKGYPPNPDDWVTIDDTRKPWPDGYGQEMELIFGKEFQLPIFETCLQSMLVDEICQFDVDPKELYPYPMVSKKLRDISKSKHKHDGHNHSDDHHEHHQCFGMASQHGTGYPALDELMKSPKPVRFIFHLIRVLQPNEYEAESWQLDGEQRLESVQTLKTAGNALFKEGKWSEALQKYREALTRLDSLLLREKPGDVEWIELDSQNVALYLNLSQCYLNLGSFYEAIETASEALKRDANNEKGLYRRAKGKIGAWDLASAKVDLTRLMELHPHAEQLAKKELAHIAQLEKKKEAEDKACFGAMFSKTNQ</sequence>
<dbReference type="InterPro" id="IPR046357">
    <property type="entry name" value="PPIase_dom_sf"/>
</dbReference>
<dbReference type="InterPro" id="IPR056277">
    <property type="entry name" value="PPIase_AIP"/>
</dbReference>
<evidence type="ECO:0000256" key="3">
    <source>
        <dbReference type="ARBA" id="ARBA00022737"/>
    </source>
</evidence>
<dbReference type="Pfam" id="PF23322">
    <property type="entry name" value="PPIase_AIP"/>
    <property type="match status" value="1"/>
</dbReference>
<keyword evidence="3" id="KW-0677">Repeat</keyword>
<feature type="domain" description="AIP/AIPL N-terminal FKBP-type PPIase" evidence="6">
    <location>
        <begin position="19"/>
        <end position="169"/>
    </location>
</feature>
<dbReference type="WBParaSite" id="PSAMB.scaffold317size57069.g4558.t1">
    <property type="protein sequence ID" value="PSAMB.scaffold317size57069.g4558.t1"/>
    <property type="gene ID" value="PSAMB.scaffold317size57069.g4558"/>
</dbReference>
<dbReference type="SUPFAM" id="SSF48452">
    <property type="entry name" value="TPR-like"/>
    <property type="match status" value="1"/>
</dbReference>
<dbReference type="SMART" id="SM00028">
    <property type="entry name" value="TPR"/>
    <property type="match status" value="2"/>
</dbReference>
<dbReference type="PANTHER" id="PTHR11242:SF0">
    <property type="entry name" value="TPR_REGION DOMAIN-CONTAINING PROTEIN"/>
    <property type="match status" value="1"/>
</dbReference>
<name>A0A914W7C4_9BILA</name>